<dbReference type="GO" id="GO:0008168">
    <property type="term" value="F:methyltransferase activity"/>
    <property type="evidence" value="ECO:0007669"/>
    <property type="project" value="UniProtKB-KW"/>
</dbReference>
<dbReference type="CDD" id="cd02440">
    <property type="entry name" value="AdoMet_MTases"/>
    <property type="match status" value="1"/>
</dbReference>
<dbReference type="SUPFAM" id="SSF53335">
    <property type="entry name" value="S-adenosyl-L-methionine-dependent methyltransferases"/>
    <property type="match status" value="1"/>
</dbReference>
<gene>
    <name evidence="2" type="ORF">E5Q11_13890</name>
</gene>
<evidence type="ECO:0000313" key="3">
    <source>
        <dbReference type="Proteomes" id="UP000298325"/>
    </source>
</evidence>
<dbReference type="InterPro" id="IPR025714">
    <property type="entry name" value="Methyltranfer_dom"/>
</dbReference>
<reference evidence="2 3" key="1">
    <citation type="submission" date="2019-04" db="EMBL/GenBank/DDBJ databases">
        <authorList>
            <person name="Park S."/>
            <person name="Yoon J.-H."/>
        </authorList>
    </citation>
    <scope>NUCLEOTIDE SEQUENCE [LARGE SCALE GENOMIC DNA]</scope>
    <source>
        <strain evidence="2 3">HJM-18</strain>
    </source>
</reference>
<dbReference type="Proteomes" id="UP000298325">
    <property type="component" value="Unassembled WGS sequence"/>
</dbReference>
<evidence type="ECO:0000313" key="2">
    <source>
        <dbReference type="EMBL" id="TGN39002.1"/>
    </source>
</evidence>
<organism evidence="2 3">
    <name type="scientific">Marinobacter confluentis</name>
    <dbReference type="NCBI Taxonomy" id="1697557"/>
    <lineage>
        <taxon>Bacteria</taxon>
        <taxon>Pseudomonadati</taxon>
        <taxon>Pseudomonadota</taxon>
        <taxon>Gammaproteobacteria</taxon>
        <taxon>Pseudomonadales</taxon>
        <taxon>Marinobacteraceae</taxon>
        <taxon>Marinobacter</taxon>
    </lineage>
</organism>
<accession>A0A4Z1C1Y6</accession>
<keyword evidence="3" id="KW-1185">Reference proteome</keyword>
<proteinExistence type="predicted"/>
<dbReference type="OrthoDB" id="5298194at2"/>
<dbReference type="Gene3D" id="3.40.50.150">
    <property type="entry name" value="Vaccinia Virus protein VP39"/>
    <property type="match status" value="1"/>
</dbReference>
<dbReference type="Pfam" id="PF13679">
    <property type="entry name" value="Methyltransf_32"/>
    <property type="match status" value="1"/>
</dbReference>
<dbReference type="PANTHER" id="PTHR13369:SF0">
    <property type="entry name" value="GLUTATHIONE S-TRANSFERASE C-TERMINAL DOMAIN-CONTAINING PROTEIN"/>
    <property type="match status" value="1"/>
</dbReference>
<name>A0A4Z1C1Y6_9GAMM</name>
<protein>
    <submittedName>
        <fullName evidence="2">Methyltransferase</fullName>
    </submittedName>
</protein>
<dbReference type="AlphaFoldDB" id="A0A4Z1C1Y6"/>
<keyword evidence="2" id="KW-0808">Transferase</keyword>
<comment type="caution">
    <text evidence="2">The sequence shown here is derived from an EMBL/GenBank/DDBJ whole genome shotgun (WGS) entry which is preliminary data.</text>
</comment>
<evidence type="ECO:0000259" key="1">
    <source>
        <dbReference type="Pfam" id="PF13679"/>
    </source>
</evidence>
<dbReference type="PANTHER" id="PTHR13369">
    <property type="match status" value="1"/>
</dbReference>
<feature type="domain" description="Methyltransferase" evidence="1">
    <location>
        <begin position="115"/>
        <end position="217"/>
    </location>
</feature>
<sequence length="393" mass="44377">MNDWLQAHREFWQPTPFTEPNPVWTRRWPELSAKVDAFSGDECQRFENDPVVLAHSLANWLPALAELECLTALPEFTDAIAASACTLREVRARDMPGRKRLQAGAFAAAVKPLNAPVVDWCCGKGHLSRTLLPLSEAPVTGYEWDPALVEDGNRLARRAGDALTIHCQDVMAEGLDLPDGAHGVALHACGDLHRQLIIQASQQSLPRVSLAPCCFHLSAREDYQPLSGFARQWNDCLKVNRADLKLAVEETVTAPARVRKQVQTFSQWRLGFDGLQRQLRQQDEYLPVPSHPGWVAKGDFRQFCGWAADKKGLTLPDDTDYAAWNAYGIQRLAQVRRHELVRHLFRRPLELWLVLDYAVFLEEQDYSVRLGTFCQRSLTPRNLLIDATRANRG</sequence>
<keyword evidence="2" id="KW-0489">Methyltransferase</keyword>
<dbReference type="InterPro" id="IPR029063">
    <property type="entry name" value="SAM-dependent_MTases_sf"/>
</dbReference>
<dbReference type="EMBL" id="SRPF01000004">
    <property type="protein sequence ID" value="TGN39002.1"/>
    <property type="molecule type" value="Genomic_DNA"/>
</dbReference>
<dbReference type="GO" id="GO:0032259">
    <property type="term" value="P:methylation"/>
    <property type="evidence" value="ECO:0007669"/>
    <property type="project" value="UniProtKB-KW"/>
</dbReference>